<dbReference type="SUPFAM" id="SSF55729">
    <property type="entry name" value="Acyl-CoA N-acyltransferases (Nat)"/>
    <property type="match status" value="1"/>
</dbReference>
<dbReference type="GO" id="GO:0016747">
    <property type="term" value="F:acyltransferase activity, transferring groups other than amino-acyl groups"/>
    <property type="evidence" value="ECO:0007669"/>
    <property type="project" value="InterPro"/>
</dbReference>
<evidence type="ECO:0000259" key="1">
    <source>
        <dbReference type="PROSITE" id="PS51186"/>
    </source>
</evidence>
<dbReference type="InterPro" id="IPR000182">
    <property type="entry name" value="GNAT_dom"/>
</dbReference>
<name>A0A1W1XGV5_9CLOT</name>
<dbReference type="Pfam" id="PF13302">
    <property type="entry name" value="Acetyltransf_3"/>
    <property type="match status" value="1"/>
</dbReference>
<organism evidence="2 3">
    <name type="scientific">Clostridium acidisoli DSM 12555</name>
    <dbReference type="NCBI Taxonomy" id="1121291"/>
    <lineage>
        <taxon>Bacteria</taxon>
        <taxon>Bacillati</taxon>
        <taxon>Bacillota</taxon>
        <taxon>Clostridia</taxon>
        <taxon>Eubacteriales</taxon>
        <taxon>Clostridiaceae</taxon>
        <taxon>Clostridium</taxon>
    </lineage>
</organism>
<evidence type="ECO:0000313" key="2">
    <source>
        <dbReference type="EMBL" id="SMC23004.1"/>
    </source>
</evidence>
<dbReference type="PROSITE" id="PS51186">
    <property type="entry name" value="GNAT"/>
    <property type="match status" value="1"/>
</dbReference>
<gene>
    <name evidence="2" type="ORF">SAMN02745134_01786</name>
</gene>
<accession>A0A1W1XGV5</accession>
<dbReference type="EMBL" id="FWXH01000004">
    <property type="protein sequence ID" value="SMC23004.1"/>
    <property type="molecule type" value="Genomic_DNA"/>
</dbReference>
<dbReference type="Proteomes" id="UP000192468">
    <property type="component" value="Unassembled WGS sequence"/>
</dbReference>
<protein>
    <submittedName>
        <fullName evidence="2">Diamine N-acetyltransferase</fullName>
    </submittedName>
</protein>
<proteinExistence type="predicted"/>
<reference evidence="2 3" key="1">
    <citation type="submission" date="2017-04" db="EMBL/GenBank/DDBJ databases">
        <authorList>
            <person name="Afonso C.L."/>
            <person name="Miller P.J."/>
            <person name="Scott M.A."/>
            <person name="Spackman E."/>
            <person name="Goraichik I."/>
            <person name="Dimitrov K.M."/>
            <person name="Suarez D.L."/>
            <person name="Swayne D.E."/>
        </authorList>
    </citation>
    <scope>NUCLEOTIDE SEQUENCE [LARGE SCALE GENOMIC DNA]</scope>
    <source>
        <strain evidence="2 3">DSM 12555</strain>
    </source>
</reference>
<dbReference type="InterPro" id="IPR016181">
    <property type="entry name" value="Acyl_CoA_acyltransferase"/>
</dbReference>
<sequence length="177" mass="20685">MWGTKMGNNKVKLRTPKFEELEYRKKLLSDMETMFYNIGYGDNDGTGCIEFHKNAWKDWFSRWVNNVPERYYGYIINIDENIPVGEVALRYVSDKNSFCVNIIVEAKYRGNGFSEQALRLLVDTAFSELGADKVFDDFPKSRISAEKVFKKVGFKRVSDDIVELTKQDYLRKTEDII</sequence>
<keyword evidence="2" id="KW-0808">Transferase</keyword>
<dbReference type="STRING" id="1121291.SAMN02745134_01786"/>
<feature type="domain" description="N-acetyltransferase" evidence="1">
    <location>
        <begin position="21"/>
        <end position="175"/>
    </location>
</feature>
<evidence type="ECO:0000313" key="3">
    <source>
        <dbReference type="Proteomes" id="UP000192468"/>
    </source>
</evidence>
<dbReference type="AlphaFoldDB" id="A0A1W1XGV5"/>
<keyword evidence="3" id="KW-1185">Reference proteome</keyword>
<dbReference type="Gene3D" id="3.40.630.30">
    <property type="match status" value="1"/>
</dbReference>